<dbReference type="RefSeq" id="WP_342758957.1">
    <property type="nucleotide sequence ID" value="NZ_CP146256.1"/>
</dbReference>
<evidence type="ECO:0000313" key="1">
    <source>
        <dbReference type="EMBL" id="XAH75396.1"/>
    </source>
</evidence>
<proteinExistence type="predicted"/>
<dbReference type="InterPro" id="IPR003724">
    <property type="entry name" value="CblAdoTrfase_CobA"/>
</dbReference>
<keyword evidence="2" id="KW-1185">Reference proteome</keyword>
<gene>
    <name evidence="1" type="ORF">V6984_06470</name>
</gene>
<dbReference type="PANTHER" id="PTHR46638:SF1">
    <property type="entry name" value="CORRINOID ADENOSYLTRANSFERASE"/>
    <property type="match status" value="1"/>
</dbReference>
<dbReference type="Gene3D" id="3.40.50.300">
    <property type="entry name" value="P-loop containing nucleotide triphosphate hydrolases"/>
    <property type="match status" value="1"/>
</dbReference>
<name>A0ABZ3EYU5_9FIRM</name>
<dbReference type="PANTHER" id="PTHR46638">
    <property type="entry name" value="CORRINOID ADENOSYLTRANSFERASE"/>
    <property type="match status" value="1"/>
</dbReference>
<dbReference type="Pfam" id="PF02572">
    <property type="entry name" value="CobA_CobO_BtuR"/>
    <property type="match status" value="1"/>
</dbReference>
<dbReference type="InterPro" id="IPR027417">
    <property type="entry name" value="P-loop_NTPase"/>
</dbReference>
<organism evidence="1 2">
    <name type="scientific">Kineothrix sedimenti</name>
    <dbReference type="NCBI Taxonomy" id="3123317"/>
    <lineage>
        <taxon>Bacteria</taxon>
        <taxon>Bacillati</taxon>
        <taxon>Bacillota</taxon>
        <taxon>Clostridia</taxon>
        <taxon>Lachnospirales</taxon>
        <taxon>Lachnospiraceae</taxon>
        <taxon>Kineothrix</taxon>
    </lineage>
</organism>
<sequence>MRQGLIHVYYGDGKGKTTAAAGLALRAAGCGEQVIFAQFMKGNESGELSAMERIKEIELLRNSKNYGFYKNMDDRDKREITWEHNEILKEVMRKIKSGGYGMVILDEITYPYKLNLIEKYEVERLIKEKPSSLELVLTGREPDELFLEYADYITQMRCIRHPYEKGIPARRGVEF</sequence>
<evidence type="ECO:0000313" key="2">
    <source>
        <dbReference type="Proteomes" id="UP001451571"/>
    </source>
</evidence>
<protein>
    <submittedName>
        <fullName evidence="1">Cob(I)yrinic acid a,c-diamide adenosyltransferase</fullName>
    </submittedName>
</protein>
<dbReference type="Proteomes" id="UP001451571">
    <property type="component" value="Chromosome"/>
</dbReference>
<reference evidence="1 2" key="1">
    <citation type="submission" date="2024-02" db="EMBL/GenBank/DDBJ databases">
        <title>Bacterial strain from lacustrine sediment.</title>
        <authorList>
            <person name="Petit C."/>
            <person name="Fadhlaoui K."/>
        </authorList>
    </citation>
    <scope>NUCLEOTIDE SEQUENCE [LARGE SCALE GENOMIC DNA]</scope>
    <source>
        <strain evidence="1 2">IPX-CK</strain>
    </source>
</reference>
<accession>A0ABZ3EYU5</accession>
<dbReference type="EMBL" id="CP146256">
    <property type="protein sequence ID" value="XAH75396.1"/>
    <property type="molecule type" value="Genomic_DNA"/>
</dbReference>
<dbReference type="SUPFAM" id="SSF52540">
    <property type="entry name" value="P-loop containing nucleoside triphosphate hydrolases"/>
    <property type="match status" value="1"/>
</dbReference>
<dbReference type="PIRSF" id="PIRSF015617">
    <property type="entry name" value="Adensltrnsf_CobA"/>
    <property type="match status" value="1"/>
</dbReference>